<comment type="similarity">
    <text evidence="3">Belongs to the cysteine synthase/cystathionine beta-synthase family.</text>
</comment>
<feature type="domain" description="Tryptophan synthase beta chain-like PALP" evidence="8">
    <location>
        <begin position="132"/>
        <end position="316"/>
    </location>
</feature>
<evidence type="ECO:0000256" key="1">
    <source>
        <dbReference type="ARBA" id="ARBA00001933"/>
    </source>
</evidence>
<comment type="pathway">
    <text evidence="2">Amino-acid biosynthesis; L-cysteine biosynthesis; L-cysteine from L-homocysteine and L-serine: step 1/2.</text>
</comment>
<feature type="region of interest" description="Disordered" evidence="7">
    <location>
        <begin position="70"/>
        <end position="92"/>
    </location>
</feature>
<organism evidence="9 10">
    <name type="scientific">Batillaria attramentaria</name>
    <dbReference type="NCBI Taxonomy" id="370345"/>
    <lineage>
        <taxon>Eukaryota</taxon>
        <taxon>Metazoa</taxon>
        <taxon>Spiralia</taxon>
        <taxon>Lophotrochozoa</taxon>
        <taxon>Mollusca</taxon>
        <taxon>Gastropoda</taxon>
        <taxon>Caenogastropoda</taxon>
        <taxon>Sorbeoconcha</taxon>
        <taxon>Cerithioidea</taxon>
        <taxon>Batillariidae</taxon>
        <taxon>Batillaria</taxon>
    </lineage>
</organism>
<evidence type="ECO:0000313" key="10">
    <source>
        <dbReference type="Proteomes" id="UP001519460"/>
    </source>
</evidence>
<evidence type="ECO:0000256" key="3">
    <source>
        <dbReference type="ARBA" id="ARBA00007103"/>
    </source>
</evidence>
<evidence type="ECO:0000256" key="6">
    <source>
        <dbReference type="ARBA" id="ARBA00047490"/>
    </source>
</evidence>
<evidence type="ECO:0000256" key="7">
    <source>
        <dbReference type="SAM" id="MobiDB-lite"/>
    </source>
</evidence>
<dbReference type="AlphaFoldDB" id="A0ABD0KW98"/>
<evidence type="ECO:0000256" key="4">
    <source>
        <dbReference type="ARBA" id="ARBA00012041"/>
    </source>
</evidence>
<comment type="catalytic activity">
    <reaction evidence="6">
        <text>L-homocysteine + L-serine = L,L-cystathionine + H2O</text>
        <dbReference type="Rhea" id="RHEA:10112"/>
        <dbReference type="ChEBI" id="CHEBI:15377"/>
        <dbReference type="ChEBI" id="CHEBI:33384"/>
        <dbReference type="ChEBI" id="CHEBI:58161"/>
        <dbReference type="ChEBI" id="CHEBI:58199"/>
        <dbReference type="EC" id="4.2.1.22"/>
    </reaction>
</comment>
<dbReference type="GO" id="GO:0004122">
    <property type="term" value="F:cystathionine beta-synthase activity"/>
    <property type="evidence" value="ECO:0007669"/>
    <property type="project" value="UniProtKB-EC"/>
</dbReference>
<keyword evidence="5" id="KW-0663">Pyridoxal phosphate</keyword>
<comment type="cofactor">
    <cofactor evidence="1">
        <name>pyridoxal 5'-phosphate</name>
        <dbReference type="ChEBI" id="CHEBI:597326"/>
    </cofactor>
</comment>
<dbReference type="SUPFAM" id="SSF53686">
    <property type="entry name" value="Tryptophan synthase beta subunit-like PLP-dependent enzymes"/>
    <property type="match status" value="1"/>
</dbReference>
<dbReference type="PANTHER" id="PTHR10314">
    <property type="entry name" value="CYSTATHIONINE BETA-SYNTHASE"/>
    <property type="match status" value="1"/>
</dbReference>
<dbReference type="InterPro" id="IPR036052">
    <property type="entry name" value="TrpB-like_PALP_sf"/>
</dbReference>
<dbReference type="InterPro" id="IPR001926">
    <property type="entry name" value="TrpB-like_PALP"/>
</dbReference>
<dbReference type="EC" id="4.2.1.22" evidence="4"/>
<comment type="caution">
    <text evidence="9">The sequence shown here is derived from an EMBL/GenBank/DDBJ whole genome shotgun (WGS) entry which is preliminary data.</text>
</comment>
<dbReference type="Pfam" id="PF00291">
    <property type="entry name" value="PALP"/>
    <property type="match status" value="1"/>
</dbReference>
<dbReference type="FunFam" id="3.40.50.1100:FF:000118">
    <property type="entry name" value="Related to CYS4-cystathionine beta-synthase"/>
    <property type="match status" value="1"/>
</dbReference>
<evidence type="ECO:0000256" key="2">
    <source>
        <dbReference type="ARBA" id="ARBA00005003"/>
    </source>
</evidence>
<accession>A0ABD0KW98</accession>
<sequence>MFTHSKEEKCPLSPKKDMYAEILLLSLSRVERCHRTTWCLLECRPLMVFGEAVDQPQNFLERNWIRKEGGQTRDRHTAPAPQESDDRVESPFRNWNKPDEVSRCTYELGMSLDQSPHRHVPLQKKPKILPNILYHIGDTPLVRINNITKEEGVECEILAKCEFFNAGASLKDRVSIRMIEDAEVRNIIKPGDTLIEPTSGNTGIGVAMACAVKGYRCIIVMSAKMSAEKEDTMRALGAEIVRTPAKCAFDSPESPFMVARKLMEQIPNSHNLDQYRNASNPISHYDGTAEEILEACDNKLDMIVVGAGTGGTLTGIIGVDPVGSIMAEPRELNESDSSFFEYVDRWYKSPDKETFLMARRLIRDEGLLCGGSCGAVLHSAIEAIRDFGLKKGKRCVIIFPDSVRNYMTKFLNDDWMKERNYLE</sequence>
<dbReference type="GO" id="GO:0044272">
    <property type="term" value="P:sulfur compound biosynthetic process"/>
    <property type="evidence" value="ECO:0007669"/>
    <property type="project" value="UniProtKB-ARBA"/>
</dbReference>
<reference evidence="9 10" key="1">
    <citation type="journal article" date="2023" name="Sci. Data">
        <title>Genome assembly of the Korean intertidal mud-creeper Batillaria attramentaria.</title>
        <authorList>
            <person name="Patra A.K."/>
            <person name="Ho P.T."/>
            <person name="Jun S."/>
            <person name="Lee S.J."/>
            <person name="Kim Y."/>
            <person name="Won Y.J."/>
        </authorList>
    </citation>
    <scope>NUCLEOTIDE SEQUENCE [LARGE SCALE GENOMIC DNA]</scope>
    <source>
        <strain evidence="9">Wonlab-2016</strain>
    </source>
</reference>
<dbReference type="Proteomes" id="UP001519460">
    <property type="component" value="Unassembled WGS sequence"/>
</dbReference>
<dbReference type="FunFam" id="3.40.50.1100:FF:000003">
    <property type="entry name" value="Cystathionine beta-synthase"/>
    <property type="match status" value="1"/>
</dbReference>
<proteinExistence type="inferred from homology"/>
<evidence type="ECO:0000259" key="8">
    <source>
        <dbReference type="Pfam" id="PF00291"/>
    </source>
</evidence>
<dbReference type="Gene3D" id="3.40.50.1100">
    <property type="match status" value="2"/>
</dbReference>
<name>A0ABD0KW98_9CAEN</name>
<protein>
    <recommendedName>
        <fullName evidence="4">cystathionine beta-synthase</fullName>
        <ecNumber evidence="4">4.2.1.22</ecNumber>
    </recommendedName>
</protein>
<evidence type="ECO:0000256" key="5">
    <source>
        <dbReference type="ARBA" id="ARBA00022898"/>
    </source>
</evidence>
<dbReference type="EMBL" id="JACVVK020000120">
    <property type="protein sequence ID" value="KAK7491065.1"/>
    <property type="molecule type" value="Genomic_DNA"/>
</dbReference>
<keyword evidence="10" id="KW-1185">Reference proteome</keyword>
<evidence type="ECO:0000313" key="9">
    <source>
        <dbReference type="EMBL" id="KAK7491065.1"/>
    </source>
</evidence>
<dbReference type="CDD" id="cd01561">
    <property type="entry name" value="CBS_like"/>
    <property type="match status" value="1"/>
</dbReference>
<dbReference type="InterPro" id="IPR050214">
    <property type="entry name" value="Cys_Synth/Cystath_Beta-Synth"/>
</dbReference>
<dbReference type="GO" id="GO:0009069">
    <property type="term" value="P:serine family amino acid metabolic process"/>
    <property type="evidence" value="ECO:0007669"/>
    <property type="project" value="UniProtKB-ARBA"/>
</dbReference>
<dbReference type="GO" id="GO:0006534">
    <property type="term" value="P:cysteine metabolic process"/>
    <property type="evidence" value="ECO:0007669"/>
    <property type="project" value="UniProtKB-ARBA"/>
</dbReference>
<gene>
    <name evidence="9" type="ORF">BaRGS_00017761</name>
</gene>